<dbReference type="Proteomes" id="UP000276232">
    <property type="component" value="Unassembled WGS sequence"/>
</dbReference>
<proteinExistence type="predicted"/>
<dbReference type="SUPFAM" id="SSF48008">
    <property type="entry name" value="GntR ligand-binding domain-like"/>
    <property type="match status" value="1"/>
</dbReference>
<dbReference type="AlphaFoldDB" id="A0A3N1HQ76"/>
<comment type="caution">
    <text evidence="6">The sequence shown here is derived from an EMBL/GenBank/DDBJ whole genome shotgun (WGS) entry which is preliminary data.</text>
</comment>
<gene>
    <name evidence="6" type="ORF">EDC03_0733</name>
</gene>
<evidence type="ECO:0000313" key="7">
    <source>
        <dbReference type="Proteomes" id="UP000276232"/>
    </source>
</evidence>
<feature type="region of interest" description="Disordered" evidence="4">
    <location>
        <begin position="46"/>
        <end position="73"/>
    </location>
</feature>
<evidence type="ECO:0000259" key="5">
    <source>
        <dbReference type="Pfam" id="PF07729"/>
    </source>
</evidence>
<dbReference type="Pfam" id="PF07729">
    <property type="entry name" value="FCD"/>
    <property type="match status" value="1"/>
</dbReference>
<sequence>MALQDLRRALECEAVEVLVRRHPDGWPPEVLAPLEACVAELAAAERAAGDRPADPADHAAPADRADPADRDDATAWRAVERAHSALHRALVAAAGSPRITAAHEQIADEMDLLLLHARHVYRPGELAAQHAALLADLPVRGAAAVREHLDDTVVRLAAGAGGGPGRA</sequence>
<keyword evidence="2" id="KW-0238">DNA-binding</keyword>
<dbReference type="InParanoid" id="A0A3N1HQ76"/>
<dbReference type="InterPro" id="IPR011711">
    <property type="entry name" value="GntR_C"/>
</dbReference>
<keyword evidence="7" id="KW-1185">Reference proteome</keyword>
<name>A0A3N1HQ76_9ACTN</name>
<evidence type="ECO:0000256" key="2">
    <source>
        <dbReference type="ARBA" id="ARBA00023125"/>
    </source>
</evidence>
<protein>
    <submittedName>
        <fullName evidence="6">FCD domain-containing protein</fullName>
    </submittedName>
</protein>
<dbReference type="EMBL" id="RJKN01000002">
    <property type="protein sequence ID" value="ROP44610.1"/>
    <property type="molecule type" value="Genomic_DNA"/>
</dbReference>
<dbReference type="GO" id="GO:0003677">
    <property type="term" value="F:DNA binding"/>
    <property type="evidence" value="ECO:0007669"/>
    <property type="project" value="UniProtKB-KW"/>
</dbReference>
<reference evidence="6 7" key="1">
    <citation type="journal article" date="2015" name="Stand. Genomic Sci.">
        <title>Genomic Encyclopedia of Bacterial and Archaeal Type Strains, Phase III: the genomes of soil and plant-associated and newly described type strains.</title>
        <authorList>
            <person name="Whitman W.B."/>
            <person name="Woyke T."/>
            <person name="Klenk H.P."/>
            <person name="Zhou Y."/>
            <person name="Lilburn T.G."/>
            <person name="Beck B.J."/>
            <person name="De Vos P."/>
            <person name="Vandamme P."/>
            <person name="Eisen J.A."/>
            <person name="Garrity G."/>
            <person name="Hugenholtz P."/>
            <person name="Kyrpides N.C."/>
        </authorList>
    </citation>
    <scope>NUCLEOTIDE SEQUENCE [LARGE SCALE GENOMIC DNA]</scope>
    <source>
        <strain evidence="6 7">CECT 7306</strain>
    </source>
</reference>
<dbReference type="Gene3D" id="1.20.120.530">
    <property type="entry name" value="GntR ligand-binding domain-like"/>
    <property type="match status" value="1"/>
</dbReference>
<evidence type="ECO:0000256" key="3">
    <source>
        <dbReference type="ARBA" id="ARBA00023163"/>
    </source>
</evidence>
<accession>A0A3N1HQ76</accession>
<evidence type="ECO:0000313" key="6">
    <source>
        <dbReference type="EMBL" id="ROP44610.1"/>
    </source>
</evidence>
<organism evidence="6 7">
    <name type="scientific">Pseudokineococcus lusitanus</name>
    <dbReference type="NCBI Taxonomy" id="763993"/>
    <lineage>
        <taxon>Bacteria</taxon>
        <taxon>Bacillati</taxon>
        <taxon>Actinomycetota</taxon>
        <taxon>Actinomycetes</taxon>
        <taxon>Kineosporiales</taxon>
        <taxon>Kineosporiaceae</taxon>
        <taxon>Pseudokineococcus</taxon>
    </lineage>
</organism>
<evidence type="ECO:0000256" key="4">
    <source>
        <dbReference type="SAM" id="MobiDB-lite"/>
    </source>
</evidence>
<keyword evidence="3" id="KW-0804">Transcription</keyword>
<feature type="compositionally biased region" description="Basic and acidic residues" evidence="4">
    <location>
        <begin position="47"/>
        <end position="73"/>
    </location>
</feature>
<dbReference type="InterPro" id="IPR008920">
    <property type="entry name" value="TF_FadR/GntR_C"/>
</dbReference>
<feature type="domain" description="GntR C-terminal" evidence="5">
    <location>
        <begin position="4"/>
        <end position="149"/>
    </location>
</feature>
<evidence type="ECO:0000256" key="1">
    <source>
        <dbReference type="ARBA" id="ARBA00023015"/>
    </source>
</evidence>
<keyword evidence="1" id="KW-0805">Transcription regulation</keyword>